<evidence type="ECO:0000313" key="2">
    <source>
        <dbReference type="Proteomes" id="UP000499080"/>
    </source>
</evidence>
<dbReference type="InterPro" id="IPR036397">
    <property type="entry name" value="RNaseH_sf"/>
</dbReference>
<evidence type="ECO:0000313" key="1">
    <source>
        <dbReference type="EMBL" id="GBN72749.1"/>
    </source>
</evidence>
<sequence>MQIPQGRPNSIFIIAESIKPNVYHQTTCAVGTTIIELIHGVVPSKVIEHHFIIIIIISQSVVSFLKNLRWNRLDISTRQSYKPRCKSTSQWLKSYMMSVLNWPAPSPDLHPTENVWGILIRSVY</sequence>
<dbReference type="AlphaFoldDB" id="A0A4Y2RBU3"/>
<dbReference type="GO" id="GO:0003676">
    <property type="term" value="F:nucleic acid binding"/>
    <property type="evidence" value="ECO:0007669"/>
    <property type="project" value="InterPro"/>
</dbReference>
<comment type="caution">
    <text evidence="1">The sequence shown here is derived from an EMBL/GenBank/DDBJ whole genome shotgun (WGS) entry which is preliminary data.</text>
</comment>
<dbReference type="EMBL" id="BGPR01016373">
    <property type="protein sequence ID" value="GBN72749.1"/>
    <property type="molecule type" value="Genomic_DNA"/>
</dbReference>
<proteinExistence type="predicted"/>
<gene>
    <name evidence="1" type="ORF">AVEN_36877_1</name>
</gene>
<evidence type="ECO:0008006" key="3">
    <source>
        <dbReference type="Google" id="ProtNLM"/>
    </source>
</evidence>
<dbReference type="Proteomes" id="UP000499080">
    <property type="component" value="Unassembled WGS sequence"/>
</dbReference>
<dbReference type="OrthoDB" id="4843387at2759"/>
<accession>A0A4Y2RBU3</accession>
<protein>
    <recommendedName>
        <fullName evidence="3">Tc1-like transposase DDE domain-containing protein</fullName>
    </recommendedName>
</protein>
<reference evidence="1 2" key="1">
    <citation type="journal article" date="2019" name="Sci. Rep.">
        <title>Orb-weaving spider Araneus ventricosus genome elucidates the spidroin gene catalogue.</title>
        <authorList>
            <person name="Kono N."/>
            <person name="Nakamura H."/>
            <person name="Ohtoshi R."/>
            <person name="Moran D.A.P."/>
            <person name="Shinohara A."/>
            <person name="Yoshida Y."/>
            <person name="Fujiwara M."/>
            <person name="Mori M."/>
            <person name="Tomita M."/>
            <person name="Arakawa K."/>
        </authorList>
    </citation>
    <scope>NUCLEOTIDE SEQUENCE [LARGE SCALE GENOMIC DNA]</scope>
</reference>
<keyword evidence="2" id="KW-1185">Reference proteome</keyword>
<name>A0A4Y2RBU3_ARAVE</name>
<dbReference type="Gene3D" id="3.30.420.10">
    <property type="entry name" value="Ribonuclease H-like superfamily/Ribonuclease H"/>
    <property type="match status" value="1"/>
</dbReference>
<organism evidence="1 2">
    <name type="scientific">Araneus ventricosus</name>
    <name type="common">Orbweaver spider</name>
    <name type="synonym">Epeira ventricosa</name>
    <dbReference type="NCBI Taxonomy" id="182803"/>
    <lineage>
        <taxon>Eukaryota</taxon>
        <taxon>Metazoa</taxon>
        <taxon>Ecdysozoa</taxon>
        <taxon>Arthropoda</taxon>
        <taxon>Chelicerata</taxon>
        <taxon>Arachnida</taxon>
        <taxon>Araneae</taxon>
        <taxon>Araneomorphae</taxon>
        <taxon>Entelegynae</taxon>
        <taxon>Araneoidea</taxon>
        <taxon>Araneidae</taxon>
        <taxon>Araneus</taxon>
    </lineage>
</organism>